<comment type="caution">
    <text evidence="4">The sequence shown here is derived from an EMBL/GenBank/DDBJ whole genome shotgun (WGS) entry which is preliminary data.</text>
</comment>
<dbReference type="PROSITE" id="PS51178">
    <property type="entry name" value="PASTA"/>
    <property type="match status" value="2"/>
</dbReference>
<keyword evidence="6" id="KW-1185">Reference proteome</keyword>
<organism evidence="4 5">
    <name type="scientific">Deinococcus metalli</name>
    <dbReference type="NCBI Taxonomy" id="1141878"/>
    <lineage>
        <taxon>Bacteria</taxon>
        <taxon>Thermotogati</taxon>
        <taxon>Deinococcota</taxon>
        <taxon>Deinococci</taxon>
        <taxon>Deinococcales</taxon>
        <taxon>Deinococcaceae</taxon>
        <taxon>Deinococcus</taxon>
    </lineage>
</organism>
<evidence type="ECO:0000313" key="3">
    <source>
        <dbReference type="EMBL" id="GHF45169.1"/>
    </source>
</evidence>
<evidence type="ECO:0000259" key="2">
    <source>
        <dbReference type="PROSITE" id="PS51178"/>
    </source>
</evidence>
<dbReference type="EMBL" id="JACHFK010000005">
    <property type="protein sequence ID" value="MBB5376762.1"/>
    <property type="molecule type" value="Genomic_DNA"/>
</dbReference>
<reference evidence="3" key="1">
    <citation type="journal article" date="2014" name="Int. J. Syst. Evol. Microbiol.">
        <title>Complete genome of a new Firmicutes species belonging to the dominant human colonic microbiota ('Ruminococcus bicirculans') reveals two chromosomes and a selective capacity to utilize plant glucans.</title>
        <authorList>
            <consortium name="NISC Comparative Sequencing Program"/>
            <person name="Wegmann U."/>
            <person name="Louis P."/>
            <person name="Goesmann A."/>
            <person name="Henrissat B."/>
            <person name="Duncan S.H."/>
            <person name="Flint H.J."/>
        </authorList>
    </citation>
    <scope>NUCLEOTIDE SEQUENCE</scope>
    <source>
        <strain evidence="3">CGMCC 1.18437</strain>
    </source>
</reference>
<dbReference type="EC" id="2.7.11.1" evidence="4"/>
<dbReference type="EMBL" id="BNAJ01000005">
    <property type="protein sequence ID" value="GHF45169.1"/>
    <property type="molecule type" value="Genomic_DNA"/>
</dbReference>
<evidence type="ECO:0000313" key="5">
    <source>
        <dbReference type="Proteomes" id="UP000539473"/>
    </source>
</evidence>
<dbReference type="GO" id="GO:0004674">
    <property type="term" value="F:protein serine/threonine kinase activity"/>
    <property type="evidence" value="ECO:0007669"/>
    <property type="project" value="UniProtKB-EC"/>
</dbReference>
<sequence length="314" mass="32740">MPGAFTITTATNTVTLGPDRQGEATFVVTNVSGRPMQGRALLEWQPRATDRAAWAAVQGDGERVFPIAGTQQYTVKFTLPPSAPVGQHILRLDMQDVASPDDVVQGQSVTLQVAPPPPPKPFPWWVVIVAAVILLGGLGAYLLLGNRQVAVPAVAGQSLVKAQELIAAAGLKVADTPKQESSDTVAQGLVIRTEPEQGTKQAKGTAVTLVASNGPASFPMPNVVGSAASAAVIALQQAGIVKFSLNRLYSNTVPAEQVISTNPDAGQPVTKASEVSVAVSVGPCPPLQCHIKFPPVLIDPNIRVTPEMLRPPSP</sequence>
<reference evidence="6" key="2">
    <citation type="journal article" date="2019" name="Int. J. Syst. Evol. Microbiol.">
        <title>The Global Catalogue of Microorganisms (GCM) 10K type strain sequencing project: providing services to taxonomists for standard genome sequencing and annotation.</title>
        <authorList>
            <consortium name="The Broad Institute Genomics Platform"/>
            <consortium name="The Broad Institute Genome Sequencing Center for Infectious Disease"/>
            <person name="Wu L."/>
            <person name="Ma J."/>
        </authorList>
    </citation>
    <scope>NUCLEOTIDE SEQUENCE [LARGE SCALE GENOMIC DNA]</scope>
    <source>
        <strain evidence="6">CGMCC 1.18437</strain>
    </source>
</reference>
<protein>
    <submittedName>
        <fullName evidence="4">Serine/threonine-protein kinase</fullName>
        <ecNumber evidence="4">2.7.11.1</ecNumber>
    </submittedName>
</protein>
<dbReference type="RefSeq" id="WP_184111715.1">
    <property type="nucleotide sequence ID" value="NZ_BNAJ01000005.1"/>
</dbReference>
<evidence type="ECO:0000256" key="1">
    <source>
        <dbReference type="SAM" id="Phobius"/>
    </source>
</evidence>
<proteinExistence type="predicted"/>
<evidence type="ECO:0000313" key="6">
    <source>
        <dbReference type="Proteomes" id="UP000619376"/>
    </source>
</evidence>
<dbReference type="Proteomes" id="UP000539473">
    <property type="component" value="Unassembled WGS sequence"/>
</dbReference>
<keyword evidence="4" id="KW-0808">Transferase</keyword>
<dbReference type="Gene3D" id="3.30.10.20">
    <property type="match status" value="2"/>
</dbReference>
<feature type="domain" description="PASTA" evidence="2">
    <location>
        <begin position="145"/>
        <end position="213"/>
    </location>
</feature>
<dbReference type="CDD" id="cd06577">
    <property type="entry name" value="PASTA_pknB"/>
    <property type="match status" value="2"/>
</dbReference>
<dbReference type="Proteomes" id="UP000619376">
    <property type="component" value="Unassembled WGS sequence"/>
</dbReference>
<reference evidence="4 5" key="3">
    <citation type="submission" date="2020-08" db="EMBL/GenBank/DDBJ databases">
        <title>Genomic Encyclopedia of Type Strains, Phase IV (KMG-IV): sequencing the most valuable type-strain genomes for metagenomic binning, comparative biology and taxonomic classification.</title>
        <authorList>
            <person name="Goeker M."/>
        </authorList>
    </citation>
    <scope>NUCLEOTIDE SEQUENCE [LARGE SCALE GENOMIC DNA]</scope>
    <source>
        <strain evidence="4 5">DSM 27521</strain>
    </source>
</reference>
<feature type="transmembrane region" description="Helical" evidence="1">
    <location>
        <begin position="122"/>
        <end position="144"/>
    </location>
</feature>
<feature type="domain" description="PASTA" evidence="2">
    <location>
        <begin position="214"/>
        <end position="281"/>
    </location>
</feature>
<dbReference type="SMART" id="SM00740">
    <property type="entry name" value="PASTA"/>
    <property type="match status" value="2"/>
</dbReference>
<dbReference type="AlphaFoldDB" id="A0A7W8NS42"/>
<keyword evidence="1" id="KW-1133">Transmembrane helix</keyword>
<dbReference type="Pfam" id="PF03793">
    <property type="entry name" value="PASTA"/>
    <property type="match status" value="2"/>
</dbReference>
<evidence type="ECO:0000313" key="4">
    <source>
        <dbReference type="EMBL" id="MBB5376762.1"/>
    </source>
</evidence>
<name>A0A7W8NS42_9DEIO</name>
<reference evidence="3" key="4">
    <citation type="submission" date="2024-05" db="EMBL/GenBank/DDBJ databases">
        <authorList>
            <person name="Sun Q."/>
            <person name="Zhou Y."/>
        </authorList>
    </citation>
    <scope>NUCLEOTIDE SEQUENCE</scope>
    <source>
        <strain evidence="3">CGMCC 1.18437</strain>
    </source>
</reference>
<dbReference type="InterPro" id="IPR005543">
    <property type="entry name" value="PASTA_dom"/>
</dbReference>
<keyword evidence="4" id="KW-0418">Kinase</keyword>
<accession>A0A7W8NS42</accession>
<keyword evidence="1" id="KW-0812">Transmembrane</keyword>
<keyword evidence="1" id="KW-0472">Membrane</keyword>
<gene>
    <name evidence="3" type="ORF">GCM10017781_21910</name>
    <name evidence="4" type="ORF">HNQ07_002226</name>
</gene>